<dbReference type="InterPro" id="IPR050563">
    <property type="entry name" value="4-hydroxybenzoyl-CoA_TE"/>
</dbReference>
<dbReference type="RefSeq" id="WP_007079568.1">
    <property type="nucleotide sequence ID" value="NZ_CM001024.1"/>
</dbReference>
<protein>
    <recommendedName>
        <fullName evidence="3">Thioesterase family protein</fullName>
    </recommendedName>
</protein>
<dbReference type="SUPFAM" id="SSF54637">
    <property type="entry name" value="Thioesterase/thiol ester dehydrase-isomerase"/>
    <property type="match status" value="1"/>
</dbReference>
<keyword evidence="2" id="KW-1185">Reference proteome</keyword>
<dbReference type="InterPro" id="IPR029069">
    <property type="entry name" value="HotDog_dom_sf"/>
</dbReference>
<dbReference type="STRING" id="585531.HMPREF0063_12729"/>
<dbReference type="CDD" id="cd00586">
    <property type="entry name" value="4HBT"/>
    <property type="match status" value="1"/>
</dbReference>
<name>E2SFC0_9ACTN</name>
<comment type="caution">
    <text evidence="1">The sequence shown here is derived from an EMBL/GenBank/DDBJ whole genome shotgun (WGS) entry which is preliminary data.</text>
</comment>
<sequence>MSTFPTVEQVLELPAVTERTVPAEYLDENQHMNIGHYLELAARALGRVCGQSGMDQAYIDDRRLTIFTAEHHLRYLGELRQDDELSVHVQLVERSSKALHAMAYILDRSRDRLAFTFEAVLVHVGMDTRRPENFPADVAAALDERLARHATGWAPPVCGAMGIRR</sequence>
<dbReference type="GO" id="GO:0047617">
    <property type="term" value="F:fatty acyl-CoA hydrolase activity"/>
    <property type="evidence" value="ECO:0007669"/>
    <property type="project" value="TreeGrafter"/>
</dbReference>
<reference evidence="1" key="1">
    <citation type="submission" date="2010-08" db="EMBL/GenBank/DDBJ databases">
        <authorList>
            <person name="Muzny D."/>
            <person name="Qin X."/>
            <person name="Buhay C."/>
            <person name="Dugan-Rocha S."/>
            <person name="Ding Y."/>
            <person name="Chen G."/>
            <person name="Hawes A."/>
            <person name="Holder M."/>
            <person name="Jhangiani S."/>
            <person name="Johnson A."/>
            <person name="Khan Z."/>
            <person name="Li Z."/>
            <person name="Liu W."/>
            <person name="Liu X."/>
            <person name="Perez L."/>
            <person name="Shen H."/>
            <person name="Wang Q."/>
            <person name="Watt J."/>
            <person name="Xi L."/>
            <person name="Xin Y."/>
            <person name="Zhou J."/>
            <person name="Deng J."/>
            <person name="Jiang H."/>
            <person name="Liu Y."/>
            <person name="Qu J."/>
            <person name="Song X.-Z."/>
            <person name="Zhang L."/>
            <person name="Villasana D."/>
            <person name="Johnson A."/>
            <person name="Liu J."/>
            <person name="Liyanage D."/>
            <person name="Lorensuhewa L."/>
            <person name="Robinson T."/>
            <person name="Song A."/>
            <person name="Song B.-B."/>
            <person name="Dinh H."/>
            <person name="Thornton R."/>
            <person name="Coyle M."/>
            <person name="Francisco L."/>
            <person name="Jackson L."/>
            <person name="Javaid M."/>
            <person name="Korchina V."/>
            <person name="Kovar C."/>
            <person name="Mata R."/>
            <person name="Mathew T."/>
            <person name="Ngo R."/>
            <person name="Nguyen L."/>
            <person name="Nguyen N."/>
            <person name="Okwuonu G."/>
            <person name="Ongeri F."/>
            <person name="Pham C."/>
            <person name="Simmons D."/>
            <person name="Wilczek-Boney K."/>
            <person name="Hale W."/>
            <person name="Jakkamsetti A."/>
            <person name="Pham P."/>
            <person name="Ruth R."/>
            <person name="San Lucas F."/>
            <person name="Warren J."/>
            <person name="Zhang J."/>
            <person name="Zhao Z."/>
            <person name="Zhou C."/>
            <person name="Zhu D."/>
            <person name="Lee S."/>
            <person name="Bess C."/>
            <person name="Blankenburg K."/>
            <person name="Forbes L."/>
            <person name="Fu Q."/>
            <person name="Gubbala S."/>
            <person name="Hirani K."/>
            <person name="Jayaseelan J.C."/>
            <person name="Lara F."/>
            <person name="Munidasa M."/>
            <person name="Palculict T."/>
            <person name="Patil S."/>
            <person name="Pu L.-L."/>
            <person name="Saada N."/>
            <person name="Tang L."/>
            <person name="Weissenberger G."/>
            <person name="Zhu Y."/>
            <person name="Hemphill L."/>
            <person name="Shang Y."/>
            <person name="Youmans B."/>
            <person name="Ayvaz T."/>
            <person name="Ross M."/>
            <person name="Santibanez J."/>
            <person name="Aqrawi P."/>
            <person name="Gross S."/>
            <person name="Joshi V."/>
            <person name="Fowler G."/>
            <person name="Nazareth L."/>
            <person name="Reid J."/>
            <person name="Worley K."/>
            <person name="Petrosino J."/>
            <person name="Highlander S."/>
            <person name="Gibbs R."/>
        </authorList>
    </citation>
    <scope>NUCLEOTIDE SEQUENCE [LARGE SCALE GENOMIC DNA]</scope>
    <source>
        <strain evidence="1">DSM 15272</strain>
    </source>
</reference>
<dbReference type="eggNOG" id="COG0824">
    <property type="taxonomic scope" value="Bacteria"/>
</dbReference>
<evidence type="ECO:0008006" key="3">
    <source>
        <dbReference type="Google" id="ProtNLM"/>
    </source>
</evidence>
<dbReference type="AlphaFoldDB" id="E2SFC0"/>
<dbReference type="PANTHER" id="PTHR31793:SF2">
    <property type="entry name" value="BLR1345 PROTEIN"/>
    <property type="match status" value="1"/>
</dbReference>
<dbReference type="HOGENOM" id="CLU_101141_6_0_11"/>
<proteinExistence type="predicted"/>
<dbReference type="Gene3D" id="3.10.129.10">
    <property type="entry name" value="Hotdog Thioesterase"/>
    <property type="match status" value="1"/>
</dbReference>
<organism evidence="1 2">
    <name type="scientific">Aeromicrobium marinum DSM 15272</name>
    <dbReference type="NCBI Taxonomy" id="585531"/>
    <lineage>
        <taxon>Bacteria</taxon>
        <taxon>Bacillati</taxon>
        <taxon>Actinomycetota</taxon>
        <taxon>Actinomycetes</taxon>
        <taxon>Propionibacteriales</taxon>
        <taxon>Nocardioidaceae</taxon>
        <taxon>Aeromicrobium</taxon>
    </lineage>
</organism>
<dbReference type="Proteomes" id="UP000003111">
    <property type="component" value="Unassembled WGS sequence"/>
</dbReference>
<evidence type="ECO:0000313" key="2">
    <source>
        <dbReference type="Proteomes" id="UP000003111"/>
    </source>
</evidence>
<dbReference type="EMBL" id="ACLF03000011">
    <property type="protein sequence ID" value="EFQ82205.1"/>
    <property type="molecule type" value="Genomic_DNA"/>
</dbReference>
<gene>
    <name evidence="1" type="ORF">HMPREF0063_12729</name>
</gene>
<accession>E2SFC0</accession>
<dbReference type="Pfam" id="PF13279">
    <property type="entry name" value="4HBT_2"/>
    <property type="match status" value="1"/>
</dbReference>
<dbReference type="PANTHER" id="PTHR31793">
    <property type="entry name" value="4-HYDROXYBENZOYL-COA THIOESTERASE FAMILY MEMBER"/>
    <property type="match status" value="1"/>
</dbReference>
<evidence type="ECO:0000313" key="1">
    <source>
        <dbReference type="EMBL" id="EFQ82205.1"/>
    </source>
</evidence>